<accession>A0ABC8W9K9</accession>
<name>A0ABC8W9K9_9POAL</name>
<dbReference type="EMBL" id="OZ075122">
    <property type="protein sequence ID" value="CAL4904797.1"/>
    <property type="molecule type" value="Genomic_DNA"/>
</dbReference>
<sequence length="94" mass="10775">MATRMWTPAASALRRQPARSRFGDTIHTQNGNATRKFSSESEAARALLEECKKEEKATRKFKRHLRTLKFTRWTLNLVISVTAAAMVVERVTRV</sequence>
<gene>
    <name evidence="1" type="ORF">URODEC1_LOCUS11336</name>
</gene>
<organism evidence="1 2">
    <name type="scientific">Urochloa decumbens</name>
    <dbReference type="NCBI Taxonomy" id="240449"/>
    <lineage>
        <taxon>Eukaryota</taxon>
        <taxon>Viridiplantae</taxon>
        <taxon>Streptophyta</taxon>
        <taxon>Embryophyta</taxon>
        <taxon>Tracheophyta</taxon>
        <taxon>Spermatophyta</taxon>
        <taxon>Magnoliopsida</taxon>
        <taxon>Liliopsida</taxon>
        <taxon>Poales</taxon>
        <taxon>Poaceae</taxon>
        <taxon>PACMAD clade</taxon>
        <taxon>Panicoideae</taxon>
        <taxon>Panicodae</taxon>
        <taxon>Paniceae</taxon>
        <taxon>Melinidinae</taxon>
        <taxon>Urochloa</taxon>
    </lineage>
</organism>
<protein>
    <submittedName>
        <fullName evidence="1">Uncharacterized protein</fullName>
    </submittedName>
</protein>
<dbReference type="AlphaFoldDB" id="A0ABC8W9K9"/>
<evidence type="ECO:0000313" key="1">
    <source>
        <dbReference type="EMBL" id="CAL4904797.1"/>
    </source>
</evidence>
<keyword evidence="2" id="KW-1185">Reference proteome</keyword>
<dbReference type="Proteomes" id="UP001497457">
    <property type="component" value="Chromosome 12b"/>
</dbReference>
<evidence type="ECO:0000313" key="2">
    <source>
        <dbReference type="Proteomes" id="UP001497457"/>
    </source>
</evidence>
<proteinExistence type="predicted"/>
<reference evidence="1" key="1">
    <citation type="submission" date="2024-10" db="EMBL/GenBank/DDBJ databases">
        <authorList>
            <person name="Ryan C."/>
        </authorList>
    </citation>
    <scope>NUCLEOTIDE SEQUENCE [LARGE SCALE GENOMIC DNA]</scope>
</reference>